<organism evidence="1 2">
    <name type="scientific">Pseudorhodobacter turbinis</name>
    <dbReference type="NCBI Taxonomy" id="2500533"/>
    <lineage>
        <taxon>Bacteria</taxon>
        <taxon>Pseudomonadati</taxon>
        <taxon>Pseudomonadota</taxon>
        <taxon>Alphaproteobacteria</taxon>
        <taxon>Rhodobacterales</taxon>
        <taxon>Paracoccaceae</taxon>
        <taxon>Pseudorhodobacter</taxon>
    </lineage>
</organism>
<dbReference type="AlphaFoldDB" id="A0A4P8EKB7"/>
<reference evidence="1 2" key="1">
    <citation type="submission" date="2019-05" db="EMBL/GenBank/DDBJ databases">
        <title>Pseudorhodobacter turbinis sp. nov., isolated from the gut of the Korean turban shell.</title>
        <authorList>
            <person name="Jeong Y.-S."/>
            <person name="Kang W.-R."/>
            <person name="Bae J.-W."/>
        </authorList>
    </citation>
    <scope>NUCLEOTIDE SEQUENCE [LARGE SCALE GENOMIC DNA]</scope>
    <source>
        <strain evidence="1 2">S12M18</strain>
        <plasmid evidence="1 2">unnamed1</plasmid>
    </source>
</reference>
<keyword evidence="2" id="KW-1185">Reference proteome</keyword>
<dbReference type="KEGG" id="pseb:EOK75_17195"/>
<protein>
    <submittedName>
        <fullName evidence="1">Uncharacterized protein</fullName>
    </submittedName>
</protein>
<sequence length="80" mass="9574">MNTRKEYIENSINSRQAEIDQYQFAIDTYDMSLPLARRDPDLRDYEHHLSSMLKSTIIEQKKAKIMLQVLKTQREQLDDN</sequence>
<name>A0A4P8EKB7_9RHOB</name>
<evidence type="ECO:0000313" key="1">
    <source>
        <dbReference type="EMBL" id="QCO57449.1"/>
    </source>
</evidence>
<accession>A0A4P8EKB7</accession>
<gene>
    <name evidence="1" type="ORF">EOK75_17195</name>
</gene>
<dbReference type="Proteomes" id="UP000298631">
    <property type="component" value="Plasmid unnamed1"/>
</dbReference>
<geneLocation type="plasmid" evidence="1 2">
    <name>unnamed1</name>
</geneLocation>
<dbReference type="RefSeq" id="WP_137195243.1">
    <property type="nucleotide sequence ID" value="NZ_CP039965.1"/>
</dbReference>
<evidence type="ECO:0000313" key="2">
    <source>
        <dbReference type="Proteomes" id="UP000298631"/>
    </source>
</evidence>
<proteinExistence type="predicted"/>
<keyword evidence="1" id="KW-0614">Plasmid</keyword>
<dbReference type="EMBL" id="CP039965">
    <property type="protein sequence ID" value="QCO57449.1"/>
    <property type="molecule type" value="Genomic_DNA"/>
</dbReference>